<keyword evidence="4 10" id="KW-1003">Cell membrane</keyword>
<keyword evidence="14" id="KW-1185">Reference proteome</keyword>
<dbReference type="Proteomes" id="UP000250079">
    <property type="component" value="Chromosome"/>
</dbReference>
<dbReference type="PANTHER" id="PTHR38831:SF1">
    <property type="entry name" value="TYPE II SECRETION SYSTEM PROTEIN K-RELATED"/>
    <property type="match status" value="1"/>
</dbReference>
<dbReference type="GO" id="GO:0005886">
    <property type="term" value="C:plasma membrane"/>
    <property type="evidence" value="ECO:0007669"/>
    <property type="project" value="UniProtKB-SubCell"/>
</dbReference>
<dbReference type="NCBIfam" id="NF037980">
    <property type="entry name" value="T2SS_GspK"/>
    <property type="match status" value="1"/>
</dbReference>
<dbReference type="InterPro" id="IPR005628">
    <property type="entry name" value="GspK"/>
</dbReference>
<keyword evidence="9 10" id="KW-0472">Membrane</keyword>
<evidence type="ECO:0000256" key="11">
    <source>
        <dbReference type="SAM" id="Phobius"/>
    </source>
</evidence>
<evidence type="ECO:0000256" key="9">
    <source>
        <dbReference type="ARBA" id="ARBA00023136"/>
    </source>
</evidence>
<keyword evidence="3 10" id="KW-0813">Transport</keyword>
<evidence type="ECO:0000256" key="1">
    <source>
        <dbReference type="ARBA" id="ARBA00004533"/>
    </source>
</evidence>
<keyword evidence="6 11" id="KW-0812">Transmembrane</keyword>
<keyword evidence="7" id="KW-0653">Protein transport</keyword>
<evidence type="ECO:0000256" key="4">
    <source>
        <dbReference type="ARBA" id="ARBA00022475"/>
    </source>
</evidence>
<dbReference type="InterPro" id="IPR045584">
    <property type="entry name" value="Pilin-like"/>
</dbReference>
<evidence type="ECO:0000256" key="5">
    <source>
        <dbReference type="ARBA" id="ARBA00022519"/>
    </source>
</evidence>
<dbReference type="PIRSF" id="PIRSF002786">
    <property type="entry name" value="XcpX"/>
    <property type="match status" value="1"/>
</dbReference>
<dbReference type="PANTHER" id="PTHR38831">
    <property type="entry name" value="TYPE II SECRETION SYSTEM PROTEIN K"/>
    <property type="match status" value="1"/>
</dbReference>
<name>A0A2Z2NZE6_9GAMM</name>
<keyword evidence="8 11" id="KW-1133">Transmembrane helix</keyword>
<dbReference type="Gene3D" id="1.10.40.60">
    <property type="entry name" value="EpsJ-like"/>
    <property type="match status" value="2"/>
</dbReference>
<feature type="transmembrane region" description="Helical" evidence="11">
    <location>
        <begin position="20"/>
        <end position="39"/>
    </location>
</feature>
<proteinExistence type="inferred from homology"/>
<keyword evidence="5 10" id="KW-0997">Cell inner membrane</keyword>
<dbReference type="SUPFAM" id="SSF158544">
    <property type="entry name" value="GspK insert domain-like"/>
    <property type="match status" value="1"/>
</dbReference>
<comment type="subcellular location">
    <subcellularLocation>
        <location evidence="1 10">Cell inner membrane</location>
    </subcellularLocation>
</comment>
<organism evidence="13 14">
    <name type="scientific">Granulosicoccus antarcticus IMCC3135</name>
    <dbReference type="NCBI Taxonomy" id="1192854"/>
    <lineage>
        <taxon>Bacteria</taxon>
        <taxon>Pseudomonadati</taxon>
        <taxon>Pseudomonadota</taxon>
        <taxon>Gammaproteobacteria</taxon>
        <taxon>Chromatiales</taxon>
        <taxon>Granulosicoccaceae</taxon>
        <taxon>Granulosicoccus</taxon>
    </lineage>
</organism>
<dbReference type="SUPFAM" id="SSF54523">
    <property type="entry name" value="Pili subunits"/>
    <property type="match status" value="1"/>
</dbReference>
<evidence type="ECO:0000259" key="12">
    <source>
        <dbReference type="Pfam" id="PF21687"/>
    </source>
</evidence>
<evidence type="ECO:0000256" key="6">
    <source>
        <dbReference type="ARBA" id="ARBA00022692"/>
    </source>
</evidence>
<evidence type="ECO:0000313" key="14">
    <source>
        <dbReference type="Proteomes" id="UP000250079"/>
    </source>
</evidence>
<evidence type="ECO:0000256" key="10">
    <source>
        <dbReference type="PIRNR" id="PIRNR002786"/>
    </source>
</evidence>
<dbReference type="KEGG" id="gai:IMCC3135_33025"/>
<evidence type="ECO:0000256" key="8">
    <source>
        <dbReference type="ARBA" id="ARBA00022989"/>
    </source>
</evidence>
<reference evidence="13 14" key="1">
    <citation type="submission" date="2016-12" db="EMBL/GenBank/DDBJ databases">
        <authorList>
            <person name="Song W.-J."/>
            <person name="Kurnit D.M."/>
        </authorList>
    </citation>
    <scope>NUCLEOTIDE SEQUENCE [LARGE SCALE GENOMIC DNA]</scope>
    <source>
        <strain evidence="13 14">IMCC3135</strain>
    </source>
</reference>
<dbReference type="Pfam" id="PF21687">
    <property type="entry name" value="T2SSK_1st"/>
    <property type="match status" value="1"/>
</dbReference>
<gene>
    <name evidence="13" type="primary">gspK_2</name>
    <name evidence="13" type="ORF">IMCC3135_33025</name>
</gene>
<protein>
    <recommendedName>
        <fullName evidence="10">Type II secretion system protein K</fullName>
    </recommendedName>
</protein>
<dbReference type="InterPro" id="IPR038072">
    <property type="entry name" value="GspK_central_sf"/>
</dbReference>
<accession>A0A2Z2NZE6</accession>
<sequence length="362" mass="39576">MKHEFMKIGAGATRQRGVAIITAMLLVALGTITMVAVTSRQQLDMQRERNEGIILQARAFGVSGERFAAAILFRDVETGLRENTDSLDDDWAQTIPPIPIDTATIQGCIVDMQGRFNLNNLVNEEGVAAEFYVGQLKRLLIELNIDESKAEAILDWVDTDVNATVPDGAEDDYYTGLESGYRAANAPFVSASELQLVKGFSSAVKAEAEDYELLLPHISALPTDNGPTPVNVNTATPEVLASLSDEIKPLAADLSRWDTGAYEDYPECENIFDLSADDGPETLGGDERDLEPYESTILFDQQVDSADTGADAAPAGTYDVRSNYFQVRIDVVAEGIKLSQFTLFERSGEGKTRVLYRSRDTL</sequence>
<evidence type="ECO:0000256" key="2">
    <source>
        <dbReference type="ARBA" id="ARBA00007246"/>
    </source>
</evidence>
<evidence type="ECO:0000256" key="3">
    <source>
        <dbReference type="ARBA" id="ARBA00022448"/>
    </source>
</evidence>
<dbReference type="AlphaFoldDB" id="A0A2Z2NZE6"/>
<evidence type="ECO:0000313" key="13">
    <source>
        <dbReference type="EMBL" id="ASJ76649.1"/>
    </source>
</evidence>
<comment type="similarity">
    <text evidence="2 10">Belongs to the GSP K family.</text>
</comment>
<dbReference type="InterPro" id="IPR049031">
    <property type="entry name" value="T2SSK_SAM-like_1st"/>
</dbReference>
<dbReference type="EMBL" id="CP018632">
    <property type="protein sequence ID" value="ASJ76649.1"/>
    <property type="molecule type" value="Genomic_DNA"/>
</dbReference>
<dbReference type="Gene3D" id="3.30.1300.30">
    <property type="entry name" value="GSPII I/J protein-like"/>
    <property type="match status" value="1"/>
</dbReference>
<dbReference type="GO" id="GO:0009306">
    <property type="term" value="P:protein secretion"/>
    <property type="evidence" value="ECO:0007669"/>
    <property type="project" value="InterPro"/>
</dbReference>
<evidence type="ECO:0000256" key="7">
    <source>
        <dbReference type="ARBA" id="ARBA00022927"/>
    </source>
</evidence>
<feature type="domain" description="T2SS protein K first SAM-like" evidence="12">
    <location>
        <begin position="114"/>
        <end position="222"/>
    </location>
</feature>